<feature type="region of interest" description="Disordered" evidence="4">
    <location>
        <begin position="120"/>
        <end position="146"/>
    </location>
</feature>
<proteinExistence type="predicted"/>
<feature type="region of interest" description="Disordered" evidence="4">
    <location>
        <begin position="433"/>
        <end position="574"/>
    </location>
</feature>
<feature type="compositionally biased region" description="Acidic residues" evidence="4">
    <location>
        <begin position="491"/>
        <end position="518"/>
    </location>
</feature>
<evidence type="ECO:0000256" key="3">
    <source>
        <dbReference type="ARBA" id="ARBA00023242"/>
    </source>
</evidence>
<feature type="compositionally biased region" description="Polar residues" evidence="4">
    <location>
        <begin position="277"/>
        <end position="292"/>
    </location>
</feature>
<dbReference type="PANTHER" id="PTHR14396:SF10">
    <property type="entry name" value="CLASPIN"/>
    <property type="match status" value="1"/>
</dbReference>
<gene>
    <name evidence="6" type="primary">LOC102803061</name>
</gene>
<feature type="compositionally biased region" description="Acidic residues" evidence="4">
    <location>
        <begin position="448"/>
        <end position="457"/>
    </location>
</feature>
<dbReference type="RefSeq" id="XP_006817049.1">
    <property type="nucleotide sequence ID" value="XM_006816986.1"/>
</dbReference>
<feature type="compositionally biased region" description="Acidic residues" evidence="4">
    <location>
        <begin position="548"/>
        <end position="572"/>
    </location>
</feature>
<sequence length="819" mass="92445">MQVPGAKLSKLKETLQAKMKMKRDQERKKREEAYQLDNEEGFEDDFMDDDGELTDKTDTDIEEEDDDDMGIEGIEKEADDDDGDDVIDVVNGGAAKNKTQKNVDGGSEFLSLKLLDTSIRSDPSASSGSSSFKTPAKVITGPNHSTDTMNLYDSTCSLPSDVSDLQPCDNDKNNSWKDFNFGLIEQKKGLIKHKSKDFGEYDFSDGENEMLKLAVESDKEEKDMPDIKNVSYNGLDASFDPASMIPAYQPGGGSTNQDHNKSATSGRNSPDFFTPFTKRQISTGSLQKSTGKLSDLSLPVEDSQDLFNSPARSHHSRNSDSLSQNFHFSLDDETQSQFLDENGFLNVRSTTKPKVSKRQLLLSDASNENLDELLGLCSGKFTEDTQSSSSSIKECVNPKPKGLFSHFSSGELASSCQRSSMDELLGLCSGTFTESSKEKTENTKENEEKEEDDDDGSDVSFHIMSDVEDEEDEDETLTKRKEKRRRVMQFSDEDDEDDDNMDGEEDHSVEEELSETEDEGAKPKVKAKPVPMPDFIEDEAELSGSEAGSDDEEGDYGDDEYEEDAIDEELPEADMLKDQINRIHMKTVEDDDARKLRLYKEMYLQDGDLWSDGKGRTRRFRWNNVEDESSQMDMFWKASDNEESDQETEEDLKWRKERYEREQWLEEQKQEKDGVFDIDEDSQFTKIIKNIQIKKKASPKKLPAPPPPKEKVKDKEVTVPKPLHQTMFRRGSFLCRSKKDLEKIAAMAKPVANPSGPKNSRNFVFQALSPPKDGVTKKPQVRRSISVTGAVEQSISKRPRLERSQSTVVAKTSIFEHFD</sequence>
<feature type="compositionally biased region" description="Acidic residues" evidence="4">
    <location>
        <begin position="466"/>
        <end position="475"/>
    </location>
</feature>
<dbReference type="PANTHER" id="PTHR14396">
    <property type="entry name" value="CLASPIN"/>
    <property type="match status" value="1"/>
</dbReference>
<reference evidence="6" key="1">
    <citation type="submission" date="2025-08" db="UniProtKB">
        <authorList>
            <consortium name="RefSeq"/>
        </authorList>
    </citation>
    <scope>IDENTIFICATION</scope>
    <source>
        <tissue evidence="6">Testes</tissue>
    </source>
</reference>
<evidence type="ECO:0000256" key="2">
    <source>
        <dbReference type="ARBA" id="ARBA00022553"/>
    </source>
</evidence>
<protein>
    <submittedName>
        <fullName evidence="6">Claspin-like</fullName>
    </submittedName>
</protein>
<feature type="compositionally biased region" description="Basic and acidic residues" evidence="4">
    <location>
        <begin position="435"/>
        <end position="447"/>
    </location>
</feature>
<dbReference type="GeneID" id="102803061"/>
<feature type="region of interest" description="Disordered" evidence="4">
    <location>
        <begin position="695"/>
        <end position="723"/>
    </location>
</feature>
<keyword evidence="5" id="KW-1185">Reference proteome</keyword>
<organism evidence="5 6">
    <name type="scientific">Saccoglossus kowalevskii</name>
    <name type="common">Acorn worm</name>
    <dbReference type="NCBI Taxonomy" id="10224"/>
    <lineage>
        <taxon>Eukaryota</taxon>
        <taxon>Metazoa</taxon>
        <taxon>Hemichordata</taxon>
        <taxon>Enteropneusta</taxon>
        <taxon>Harrimaniidae</taxon>
        <taxon>Saccoglossus</taxon>
    </lineage>
</organism>
<dbReference type="Proteomes" id="UP000694865">
    <property type="component" value="Unplaced"/>
</dbReference>
<feature type="compositionally biased region" description="Acidic residues" evidence="4">
    <location>
        <begin position="37"/>
        <end position="52"/>
    </location>
</feature>
<feature type="compositionally biased region" description="Basic and acidic residues" evidence="4">
    <location>
        <begin position="22"/>
        <end position="33"/>
    </location>
</feature>
<feature type="region of interest" description="Disordered" evidence="4">
    <location>
        <begin position="1"/>
        <end position="104"/>
    </location>
</feature>
<evidence type="ECO:0000256" key="4">
    <source>
        <dbReference type="SAM" id="MobiDB-lite"/>
    </source>
</evidence>
<feature type="compositionally biased region" description="Low complexity" evidence="4">
    <location>
        <begin position="120"/>
        <end position="131"/>
    </location>
</feature>
<feature type="compositionally biased region" description="Basic and acidic residues" evidence="4">
    <location>
        <begin position="708"/>
        <end position="718"/>
    </location>
</feature>
<name>A0ABM0MAK8_SACKO</name>
<keyword evidence="3" id="KW-0539">Nucleus</keyword>
<evidence type="ECO:0000313" key="6">
    <source>
        <dbReference type="RefSeq" id="XP_006817049.1"/>
    </source>
</evidence>
<evidence type="ECO:0000313" key="5">
    <source>
        <dbReference type="Proteomes" id="UP000694865"/>
    </source>
</evidence>
<feature type="region of interest" description="Disordered" evidence="4">
    <location>
        <begin position="241"/>
        <end position="297"/>
    </location>
</feature>
<evidence type="ECO:0000256" key="1">
    <source>
        <dbReference type="ARBA" id="ARBA00004123"/>
    </source>
</evidence>
<accession>A0ABM0MAK8</accession>
<dbReference type="InterPro" id="IPR024146">
    <property type="entry name" value="Claspin"/>
</dbReference>
<keyword evidence="2" id="KW-0597">Phosphoprotein</keyword>
<comment type="subcellular location">
    <subcellularLocation>
        <location evidence="1">Nucleus</location>
    </subcellularLocation>
</comment>
<feature type="compositionally biased region" description="Acidic residues" evidence="4">
    <location>
        <begin position="60"/>
        <end position="70"/>
    </location>
</feature>
<feature type="compositionally biased region" description="Acidic residues" evidence="4">
    <location>
        <begin position="77"/>
        <end position="87"/>
    </location>
</feature>